<proteinExistence type="evidence at transcript level"/>
<dbReference type="OrthoDB" id="6153032at2759"/>
<keyword evidence="1" id="KW-0175">Coiled coil</keyword>
<dbReference type="EnsemblMetazoa" id="XM_008186987.3">
    <property type="protein sequence ID" value="XP_008185209.1"/>
    <property type="gene ID" value="LOC100167062"/>
</dbReference>
<organism evidence="2">
    <name type="scientific">Acyrthosiphon pisum</name>
    <name type="common">Pea aphid</name>
    <dbReference type="NCBI Taxonomy" id="7029"/>
    <lineage>
        <taxon>Eukaryota</taxon>
        <taxon>Metazoa</taxon>
        <taxon>Ecdysozoa</taxon>
        <taxon>Arthropoda</taxon>
        <taxon>Hexapoda</taxon>
        <taxon>Insecta</taxon>
        <taxon>Pterygota</taxon>
        <taxon>Neoptera</taxon>
        <taxon>Paraneoptera</taxon>
        <taxon>Hemiptera</taxon>
        <taxon>Sternorrhyncha</taxon>
        <taxon>Aphidomorpha</taxon>
        <taxon>Aphidoidea</taxon>
        <taxon>Aphididae</taxon>
        <taxon>Macrosiphini</taxon>
        <taxon>Acyrthosiphon</taxon>
    </lineage>
</organism>
<accession>C4WTP2</accession>
<evidence type="ECO:0000313" key="4">
    <source>
        <dbReference type="Proteomes" id="UP000007819"/>
    </source>
</evidence>
<reference evidence="3" key="3">
    <citation type="submission" date="2022-06" db="UniProtKB">
        <authorList>
            <consortium name="EnsemblMetazoa"/>
        </authorList>
    </citation>
    <scope>IDENTIFICATION</scope>
</reference>
<name>C4WTP2_ACYPI</name>
<dbReference type="EMBL" id="AK340704">
    <property type="protein sequence ID" value="BAH71263.1"/>
    <property type="molecule type" value="mRNA"/>
</dbReference>
<evidence type="ECO:0000313" key="3">
    <source>
        <dbReference type="EnsemblMetazoa" id="XP_008185209.1"/>
    </source>
</evidence>
<dbReference type="Gene3D" id="1.20.58.70">
    <property type="match status" value="1"/>
</dbReference>
<reference evidence="4" key="2">
    <citation type="submission" date="2010-06" db="EMBL/GenBank/DDBJ databases">
        <authorList>
            <person name="Jiang H."/>
            <person name="Abraham K."/>
            <person name="Ali S."/>
            <person name="Alsbrooks S.L."/>
            <person name="Anim B.N."/>
            <person name="Anosike U.S."/>
            <person name="Attaway T."/>
            <person name="Bandaranaike D.P."/>
            <person name="Battles P.K."/>
            <person name="Bell S.N."/>
            <person name="Bell A.V."/>
            <person name="Beltran B."/>
            <person name="Bickham C."/>
            <person name="Bustamante Y."/>
            <person name="Caleb T."/>
            <person name="Canada A."/>
            <person name="Cardenas V."/>
            <person name="Carter K."/>
            <person name="Chacko J."/>
            <person name="Chandrabose M.N."/>
            <person name="Chavez D."/>
            <person name="Chavez A."/>
            <person name="Chen L."/>
            <person name="Chu H.-S."/>
            <person name="Claassen K.J."/>
            <person name="Cockrell R."/>
            <person name="Collins M."/>
            <person name="Cooper J.A."/>
            <person name="Cree A."/>
            <person name="Curry S.M."/>
            <person name="Da Y."/>
            <person name="Dao M.D."/>
            <person name="Das B."/>
            <person name="Davila M.-L."/>
            <person name="Davy-Carroll L."/>
            <person name="Denson S."/>
            <person name="Dinh H."/>
            <person name="Ebong V.E."/>
            <person name="Edwards J.R."/>
            <person name="Egan A."/>
            <person name="El-Daye J."/>
            <person name="Escobedo L."/>
            <person name="Fernandez S."/>
            <person name="Fernando P.R."/>
            <person name="Flagg N."/>
            <person name="Forbes L.D."/>
            <person name="Fowler R.G."/>
            <person name="Fu Q."/>
            <person name="Gabisi R.A."/>
            <person name="Ganer J."/>
            <person name="Garbino Pronczuk A."/>
            <person name="Garcia R.M."/>
            <person name="Garner T."/>
            <person name="Garrett T.E."/>
            <person name="Gonzalez D.A."/>
            <person name="Hamid H."/>
            <person name="Hawkins E.S."/>
            <person name="Hirani K."/>
            <person name="Hogues M.E."/>
            <person name="Hollins B."/>
            <person name="Hsiao C.-H."/>
            <person name="Jabil R."/>
            <person name="James M.L."/>
            <person name="Jhangiani S.N."/>
            <person name="Johnson B."/>
            <person name="Johnson Q."/>
            <person name="Joshi V."/>
            <person name="Kalu J.B."/>
            <person name="Kam C."/>
            <person name="Kashfia A."/>
            <person name="Keebler J."/>
            <person name="Kisamo H."/>
            <person name="Kovar C.L."/>
            <person name="Lago L.A."/>
            <person name="Lai C.-Y."/>
            <person name="Laidlaw J."/>
            <person name="Lara F."/>
            <person name="Le T.-K."/>
            <person name="Lee S.L."/>
            <person name="Legall F.H."/>
            <person name="Lemon S.J."/>
            <person name="Lewis L.R."/>
            <person name="Li B."/>
            <person name="Liu Y."/>
            <person name="Liu Y.-S."/>
            <person name="Lopez J."/>
            <person name="Lozado R.J."/>
            <person name="Lu J."/>
            <person name="Madu R.C."/>
            <person name="Maheshwari M."/>
            <person name="Maheshwari R."/>
            <person name="Malloy K."/>
            <person name="Martinez E."/>
            <person name="Mathew T."/>
            <person name="Mercado I.C."/>
            <person name="Mercado C."/>
            <person name="Meyer B."/>
            <person name="Montgomery K."/>
            <person name="Morgan M.B."/>
            <person name="Munidasa M."/>
            <person name="Nazareth L.V."/>
            <person name="Nelson J."/>
            <person name="Ng B.M."/>
            <person name="Nguyen N.B."/>
            <person name="Nguyen P.Q."/>
            <person name="Nguyen T."/>
            <person name="Obregon M."/>
            <person name="Okwuonu G.O."/>
            <person name="Onwere C.G."/>
            <person name="Orozco G."/>
            <person name="Parra A."/>
            <person name="Patel S."/>
            <person name="Patil S."/>
            <person name="Perez A."/>
            <person name="Perez Y."/>
            <person name="Pham C."/>
            <person name="Primus E.L."/>
            <person name="Pu L.-L."/>
            <person name="Puazo M."/>
            <person name="Qin X."/>
            <person name="Quiroz J.B."/>
            <person name="Reese J."/>
            <person name="Richards S."/>
            <person name="Rives C.M."/>
            <person name="Robberts R."/>
            <person name="Ruiz S.J."/>
            <person name="Ruiz M.J."/>
            <person name="Santibanez J."/>
            <person name="Schneider B.W."/>
            <person name="Sisson I."/>
            <person name="Smith M."/>
            <person name="Sodergren E."/>
            <person name="Song X.-Z."/>
            <person name="Song B.B."/>
            <person name="Summersgill H."/>
            <person name="Thelus R."/>
            <person name="Thornton R.D."/>
            <person name="Trejos Z.Y."/>
            <person name="Usmani K."/>
            <person name="Vattathil S."/>
            <person name="Villasana D."/>
            <person name="Walker D.L."/>
            <person name="Wang S."/>
            <person name="Wang K."/>
            <person name="White C.S."/>
            <person name="Williams A.C."/>
            <person name="Williamson J."/>
            <person name="Wilson K."/>
            <person name="Woghiren I.O."/>
            <person name="Woodworth J.R."/>
            <person name="Worley K.C."/>
            <person name="Wright R.A."/>
            <person name="Wu W."/>
            <person name="Young L."/>
            <person name="Zhang L."/>
            <person name="Zhang J."/>
            <person name="Zhu Y."/>
            <person name="Muzny D.M."/>
            <person name="Weinstock G."/>
            <person name="Gibbs R.A."/>
        </authorList>
    </citation>
    <scope>NUCLEOTIDE SEQUENCE [LARGE SCALE GENOMIC DNA]</scope>
    <source>
        <strain evidence="4">LSR1</strain>
    </source>
</reference>
<dbReference type="Proteomes" id="UP000007819">
    <property type="component" value="Chromosome A1"/>
</dbReference>
<protein>
    <submittedName>
        <fullName evidence="2">ACYPI007885 protein</fullName>
    </submittedName>
</protein>
<dbReference type="EnsemblMetazoa" id="XM_016806194.2">
    <property type="protein sequence ID" value="XP_016661683.1"/>
    <property type="gene ID" value="LOC100167062"/>
</dbReference>
<feature type="coiled-coil region" evidence="1">
    <location>
        <begin position="92"/>
        <end position="119"/>
    </location>
</feature>
<reference evidence="2" key="1">
    <citation type="submission" date="2009-06" db="EMBL/GenBank/DDBJ databases">
        <title>A full-length cDNA resource of the pea aphid, Acyrthosiphon pisum.</title>
        <authorList>
            <person name="Shigenobu S."/>
            <person name="Nakabachi A."/>
            <person name="Richards S."/>
        </authorList>
    </citation>
    <scope>NUCLEOTIDE SEQUENCE</scope>
    <source>
        <strain evidence="2">LSR1</strain>
        <tissue evidence="2">Whole body</tissue>
    </source>
</reference>
<dbReference type="KEGG" id="api:100167062"/>
<keyword evidence="4" id="KW-1185">Reference proteome</keyword>
<evidence type="ECO:0000256" key="1">
    <source>
        <dbReference type="SAM" id="Coils"/>
    </source>
</evidence>
<dbReference type="AlphaFoldDB" id="C4WTP2"/>
<dbReference type="EMBL" id="AK340703">
    <property type="protein sequence ID" value="BAH71262.1"/>
    <property type="molecule type" value="mRNA"/>
</dbReference>
<gene>
    <name evidence="2" type="primary">ACYPI007885</name>
    <name evidence="3" type="synonym">100167062</name>
</gene>
<evidence type="ECO:0000313" key="2">
    <source>
        <dbReference type="EMBL" id="BAH71262.1"/>
    </source>
</evidence>
<sequence>MITIALVALNDASKKYKDSLMRCMDLLEPNDLFNDKLENDVLESRYDIANAKSFYLDSISAMDCALQLGRSNALMSYTVAADTVFNSMSEKLYSAEREFQSCTEEIRKLEDKLTKLLADSVNISKHEEN</sequence>